<evidence type="ECO:0000313" key="3">
    <source>
        <dbReference type="EMBL" id="KUJ80867.1"/>
    </source>
</evidence>
<dbReference type="OrthoDB" id="517867at2"/>
<accession>A0A0X3TYW1</accession>
<dbReference type="Pfam" id="PF10000">
    <property type="entry name" value="ACT_3"/>
    <property type="match status" value="1"/>
</dbReference>
<dbReference type="RefSeq" id="WP_068346559.1">
    <property type="nucleotide sequence ID" value="NZ_LQBQ01000012.1"/>
</dbReference>
<comment type="caution">
    <text evidence="3">The sequence shown here is derived from an EMBL/GenBank/DDBJ whole genome shotgun (WGS) entry which is preliminary data.</text>
</comment>
<evidence type="ECO:0000259" key="2">
    <source>
        <dbReference type="Pfam" id="PF13840"/>
    </source>
</evidence>
<reference evidence="3 4" key="1">
    <citation type="submission" date="2015-12" db="EMBL/GenBank/DDBJ databases">
        <authorList>
            <person name="Shamseldin A."/>
            <person name="Moawad H."/>
            <person name="Abd El-Rahim W.M."/>
            <person name="Sadowsky M.J."/>
        </authorList>
    </citation>
    <scope>NUCLEOTIDE SEQUENCE [LARGE SCALE GENOMIC DNA]</scope>
    <source>
        <strain evidence="3 4">ZGT118</strain>
    </source>
</reference>
<dbReference type="AlphaFoldDB" id="A0A0X3TYW1"/>
<protein>
    <submittedName>
        <fullName evidence="3">Uncharacterized protein</fullName>
    </submittedName>
</protein>
<feature type="domain" description="DUF2241" evidence="1">
    <location>
        <begin position="9"/>
        <end position="64"/>
    </location>
</feature>
<name>A0A0X3TYW1_9RHOB</name>
<organism evidence="3 4">
    <name type="scientific">Ruegeria marisrubri</name>
    <dbReference type="NCBI Taxonomy" id="1685379"/>
    <lineage>
        <taxon>Bacteria</taxon>
        <taxon>Pseudomonadati</taxon>
        <taxon>Pseudomonadota</taxon>
        <taxon>Alphaproteobacteria</taxon>
        <taxon>Rhodobacterales</taxon>
        <taxon>Roseobacteraceae</taxon>
        <taxon>Ruegeria</taxon>
    </lineage>
</organism>
<dbReference type="EMBL" id="LQBQ01000012">
    <property type="protein sequence ID" value="KUJ80867.1"/>
    <property type="molecule type" value="Genomic_DNA"/>
</dbReference>
<dbReference type="PANTHER" id="PTHR39199">
    <property type="entry name" value="BLR5128 PROTEIN"/>
    <property type="match status" value="1"/>
</dbReference>
<dbReference type="InterPro" id="IPR027795">
    <property type="entry name" value="CASTOR_ACT_dom"/>
</dbReference>
<dbReference type="STRING" id="1685379.AVO45_07515"/>
<proteinExistence type="predicted"/>
<keyword evidence="4" id="KW-1185">Reference proteome</keyword>
<dbReference type="PANTHER" id="PTHR39199:SF1">
    <property type="entry name" value="BLR5128 PROTEIN"/>
    <property type="match status" value="1"/>
</dbReference>
<gene>
    <name evidence="3" type="ORF">AVO45_07515</name>
</gene>
<sequence>MSTPVRDSKAMIAGMEPSLAPGAFAFVIWPGDKPWPEGTRASCVEAEGLSLIVPLEAAPKGALPMRCITLQVHSSLEGVGLTAAVSAALAQAGIPANMVAGYHHDHVYVPSAEADRALKVLQQLQRDAAE</sequence>
<dbReference type="InterPro" id="IPR018717">
    <property type="entry name" value="DUF2241"/>
</dbReference>
<feature type="domain" description="CASTOR ACT" evidence="2">
    <location>
        <begin position="66"/>
        <end position="122"/>
    </location>
</feature>
<dbReference type="Pfam" id="PF13840">
    <property type="entry name" value="ACT_7"/>
    <property type="match status" value="1"/>
</dbReference>
<dbReference type="InterPro" id="IPR045865">
    <property type="entry name" value="ACT-like_dom_sf"/>
</dbReference>
<evidence type="ECO:0000313" key="4">
    <source>
        <dbReference type="Proteomes" id="UP000053791"/>
    </source>
</evidence>
<evidence type="ECO:0000259" key="1">
    <source>
        <dbReference type="Pfam" id="PF10000"/>
    </source>
</evidence>
<dbReference type="Gene3D" id="3.30.2130.10">
    <property type="entry name" value="VC0802-like"/>
    <property type="match status" value="1"/>
</dbReference>
<dbReference type="Proteomes" id="UP000053791">
    <property type="component" value="Unassembled WGS sequence"/>
</dbReference>
<dbReference type="SUPFAM" id="SSF55021">
    <property type="entry name" value="ACT-like"/>
    <property type="match status" value="2"/>
</dbReference>